<evidence type="ECO:0000313" key="11">
    <source>
        <dbReference type="EMBL" id="VDL64543.1"/>
    </source>
</evidence>
<evidence type="ECO:0000256" key="4">
    <source>
        <dbReference type="ARBA" id="ARBA00022679"/>
    </source>
</evidence>
<accession>A0A0N4XFC4</accession>
<dbReference type="GO" id="GO:0004144">
    <property type="term" value="F:diacylglycerol O-acyltransferase activity"/>
    <property type="evidence" value="ECO:0007669"/>
    <property type="project" value="TreeGrafter"/>
</dbReference>
<keyword evidence="10" id="KW-0012">Acyltransferase</keyword>
<dbReference type="STRING" id="27835.A0A0N4XFC4"/>
<dbReference type="Pfam" id="PF03982">
    <property type="entry name" value="DAGAT"/>
    <property type="match status" value="2"/>
</dbReference>
<dbReference type="PANTHER" id="PTHR12317:SF71">
    <property type="entry name" value="ACYLTRANSFERASE"/>
    <property type="match status" value="1"/>
</dbReference>
<evidence type="ECO:0000256" key="1">
    <source>
        <dbReference type="ARBA" id="ARBA00004477"/>
    </source>
</evidence>
<keyword evidence="5" id="KW-0812">Transmembrane</keyword>
<sequence>MYNFGENDVFDQWVNNPRGSRLRDIQTERARILFRTERNENPTEQEVNALHTKYCRALIDLFEQHKSLHDIPKDVHLNIY</sequence>
<evidence type="ECO:0000313" key="13">
    <source>
        <dbReference type="WBParaSite" id="NBR_0000122601-mRNA-1"/>
    </source>
</evidence>
<keyword evidence="9" id="KW-0472">Membrane</keyword>
<dbReference type="PANTHER" id="PTHR12317">
    <property type="entry name" value="DIACYLGLYCEROL O-ACYLTRANSFERASE"/>
    <property type="match status" value="1"/>
</dbReference>
<protein>
    <submittedName>
        <fullName evidence="13">FERM domain-containing protein</fullName>
    </submittedName>
</protein>
<evidence type="ECO:0000256" key="9">
    <source>
        <dbReference type="ARBA" id="ARBA00023136"/>
    </source>
</evidence>
<dbReference type="WBParaSite" id="NBR_0000122601-mRNA-1">
    <property type="protein sequence ID" value="NBR_0000122601-mRNA-1"/>
    <property type="gene ID" value="NBR_0000122601"/>
</dbReference>
<dbReference type="AlphaFoldDB" id="A0A0N4XFC4"/>
<dbReference type="GO" id="GO:0005789">
    <property type="term" value="C:endoplasmic reticulum membrane"/>
    <property type="evidence" value="ECO:0007669"/>
    <property type="project" value="UniProtKB-SubCell"/>
</dbReference>
<dbReference type="Proteomes" id="UP000271162">
    <property type="component" value="Unassembled WGS sequence"/>
</dbReference>
<evidence type="ECO:0000256" key="5">
    <source>
        <dbReference type="ARBA" id="ARBA00022692"/>
    </source>
</evidence>
<reference evidence="13" key="1">
    <citation type="submission" date="2017-02" db="UniProtKB">
        <authorList>
            <consortium name="WormBaseParasite"/>
        </authorList>
    </citation>
    <scope>IDENTIFICATION</scope>
</reference>
<evidence type="ECO:0000256" key="10">
    <source>
        <dbReference type="ARBA" id="ARBA00023315"/>
    </source>
</evidence>
<evidence type="ECO:0000256" key="3">
    <source>
        <dbReference type="ARBA" id="ARBA00022516"/>
    </source>
</evidence>
<dbReference type="InterPro" id="IPR007130">
    <property type="entry name" value="DAGAT"/>
</dbReference>
<proteinExistence type="inferred from homology"/>
<dbReference type="GO" id="GO:0019432">
    <property type="term" value="P:triglyceride biosynthetic process"/>
    <property type="evidence" value="ECO:0007669"/>
    <property type="project" value="TreeGrafter"/>
</dbReference>
<comment type="similarity">
    <text evidence="2">Belongs to the diacylglycerol acyltransferase family.</text>
</comment>
<evidence type="ECO:0000256" key="8">
    <source>
        <dbReference type="ARBA" id="ARBA00023098"/>
    </source>
</evidence>
<evidence type="ECO:0000256" key="6">
    <source>
        <dbReference type="ARBA" id="ARBA00022824"/>
    </source>
</evidence>
<reference evidence="11 12" key="2">
    <citation type="submission" date="2018-11" db="EMBL/GenBank/DDBJ databases">
        <authorList>
            <consortium name="Pathogen Informatics"/>
        </authorList>
    </citation>
    <scope>NUCLEOTIDE SEQUENCE [LARGE SCALE GENOMIC DNA]</scope>
</reference>
<keyword evidence="7" id="KW-1133">Transmembrane helix</keyword>
<evidence type="ECO:0000313" key="12">
    <source>
        <dbReference type="Proteomes" id="UP000271162"/>
    </source>
</evidence>
<keyword evidence="12" id="KW-1185">Reference proteome</keyword>
<evidence type="ECO:0000256" key="7">
    <source>
        <dbReference type="ARBA" id="ARBA00022989"/>
    </source>
</evidence>
<organism evidence="13">
    <name type="scientific">Nippostrongylus brasiliensis</name>
    <name type="common">Rat hookworm</name>
    <dbReference type="NCBI Taxonomy" id="27835"/>
    <lineage>
        <taxon>Eukaryota</taxon>
        <taxon>Metazoa</taxon>
        <taxon>Ecdysozoa</taxon>
        <taxon>Nematoda</taxon>
        <taxon>Chromadorea</taxon>
        <taxon>Rhabditida</taxon>
        <taxon>Rhabditina</taxon>
        <taxon>Rhabditomorpha</taxon>
        <taxon>Strongyloidea</taxon>
        <taxon>Heligmosomidae</taxon>
        <taxon>Nippostrongylus</taxon>
    </lineage>
</organism>
<keyword evidence="4" id="KW-0808">Transferase</keyword>
<keyword evidence="3" id="KW-0444">Lipid biosynthesis</keyword>
<evidence type="ECO:0000256" key="2">
    <source>
        <dbReference type="ARBA" id="ARBA00005420"/>
    </source>
</evidence>
<name>A0A0N4XFC4_NIPBR</name>
<comment type="subcellular location">
    <subcellularLocation>
        <location evidence="1">Endoplasmic reticulum membrane</location>
        <topology evidence="1">Multi-pass membrane protein</topology>
    </subcellularLocation>
</comment>
<keyword evidence="6" id="KW-0256">Endoplasmic reticulum</keyword>
<dbReference type="EMBL" id="UYSL01000870">
    <property type="protein sequence ID" value="VDL64543.1"/>
    <property type="molecule type" value="Genomic_DNA"/>
</dbReference>
<gene>
    <name evidence="11" type="ORF">NBR_LOCUS1227</name>
</gene>
<keyword evidence="8" id="KW-0443">Lipid metabolism</keyword>